<name>A0A318K7T4_9NOCA</name>
<gene>
    <name evidence="2" type="ORF">DFR70_111235</name>
</gene>
<dbReference type="EMBL" id="QJKF01000011">
    <property type="protein sequence ID" value="PXX59848.1"/>
    <property type="molecule type" value="Genomic_DNA"/>
</dbReference>
<dbReference type="Proteomes" id="UP000247569">
    <property type="component" value="Unassembled WGS sequence"/>
</dbReference>
<organism evidence="2 3">
    <name type="scientific">Nocardia tenerifensis</name>
    <dbReference type="NCBI Taxonomy" id="228006"/>
    <lineage>
        <taxon>Bacteria</taxon>
        <taxon>Bacillati</taxon>
        <taxon>Actinomycetota</taxon>
        <taxon>Actinomycetes</taxon>
        <taxon>Mycobacteriales</taxon>
        <taxon>Nocardiaceae</taxon>
        <taxon>Nocardia</taxon>
    </lineage>
</organism>
<protein>
    <submittedName>
        <fullName evidence="2">Uncharacterized protein</fullName>
    </submittedName>
</protein>
<feature type="region of interest" description="Disordered" evidence="1">
    <location>
        <begin position="34"/>
        <end position="55"/>
    </location>
</feature>
<dbReference type="OrthoDB" id="4736512at2"/>
<accession>A0A318K7T4</accession>
<evidence type="ECO:0000313" key="3">
    <source>
        <dbReference type="Proteomes" id="UP000247569"/>
    </source>
</evidence>
<evidence type="ECO:0000256" key="1">
    <source>
        <dbReference type="SAM" id="MobiDB-lite"/>
    </source>
</evidence>
<dbReference type="AlphaFoldDB" id="A0A318K7T4"/>
<reference evidence="2 3" key="1">
    <citation type="submission" date="2018-05" db="EMBL/GenBank/DDBJ databases">
        <title>Genomic Encyclopedia of Type Strains, Phase IV (KMG-IV): sequencing the most valuable type-strain genomes for metagenomic binning, comparative biology and taxonomic classification.</title>
        <authorList>
            <person name="Goeker M."/>
        </authorList>
    </citation>
    <scope>NUCLEOTIDE SEQUENCE [LARGE SCALE GENOMIC DNA]</scope>
    <source>
        <strain evidence="2 3">DSM 44704</strain>
    </source>
</reference>
<comment type="caution">
    <text evidence="2">The sequence shown here is derived from an EMBL/GenBank/DDBJ whole genome shotgun (WGS) entry which is preliminary data.</text>
</comment>
<keyword evidence="3" id="KW-1185">Reference proteome</keyword>
<dbReference type="RefSeq" id="WP_040741589.1">
    <property type="nucleotide sequence ID" value="NZ_QJKF01000011.1"/>
</dbReference>
<evidence type="ECO:0000313" key="2">
    <source>
        <dbReference type="EMBL" id="PXX59848.1"/>
    </source>
</evidence>
<proteinExistence type="predicted"/>
<sequence>MSNPDLPPRIPGDRRGWLTFTAGLDIALQNAEDSTQAADFDAGTQKRSRPATDTEKTLLRALGLRLPEDRPGATEADRLHTTVEFLSSTLRRRTWPALADQTPTP</sequence>